<dbReference type="PRINTS" id="PR00420">
    <property type="entry name" value="RNGMNOXGNASE"/>
</dbReference>
<keyword evidence="2" id="KW-0285">Flavoprotein</keyword>
<dbReference type="SUPFAM" id="SSF51905">
    <property type="entry name" value="FAD/NAD(P)-binding domain"/>
    <property type="match status" value="1"/>
</dbReference>
<proteinExistence type="inferred from homology"/>
<keyword evidence="3" id="KW-0274">FAD</keyword>
<dbReference type="Gene3D" id="3.50.50.60">
    <property type="entry name" value="FAD/NAD(P)-binding domain"/>
    <property type="match status" value="1"/>
</dbReference>
<accession>A0AAN6RPR3</accession>
<evidence type="ECO:0000256" key="2">
    <source>
        <dbReference type="ARBA" id="ARBA00022630"/>
    </source>
</evidence>
<gene>
    <name evidence="6" type="ORF">C8A05DRAFT_38132</name>
</gene>
<comment type="caution">
    <text evidence="6">The sequence shown here is derived from an EMBL/GenBank/DDBJ whole genome shotgun (WGS) entry which is preliminary data.</text>
</comment>
<evidence type="ECO:0000259" key="5">
    <source>
        <dbReference type="Pfam" id="PF01494"/>
    </source>
</evidence>
<evidence type="ECO:0000256" key="4">
    <source>
        <dbReference type="ARBA" id="ARBA00023002"/>
    </source>
</evidence>
<reference evidence="6" key="1">
    <citation type="journal article" date="2023" name="Mol. Phylogenet. Evol.">
        <title>Genome-scale phylogeny and comparative genomics of the fungal order Sordariales.</title>
        <authorList>
            <person name="Hensen N."/>
            <person name="Bonometti L."/>
            <person name="Westerberg I."/>
            <person name="Brannstrom I.O."/>
            <person name="Guillou S."/>
            <person name="Cros-Aarteil S."/>
            <person name="Calhoun S."/>
            <person name="Haridas S."/>
            <person name="Kuo A."/>
            <person name="Mondo S."/>
            <person name="Pangilinan J."/>
            <person name="Riley R."/>
            <person name="LaButti K."/>
            <person name="Andreopoulos B."/>
            <person name="Lipzen A."/>
            <person name="Chen C."/>
            <person name="Yan M."/>
            <person name="Daum C."/>
            <person name="Ng V."/>
            <person name="Clum A."/>
            <person name="Steindorff A."/>
            <person name="Ohm R.A."/>
            <person name="Martin F."/>
            <person name="Silar P."/>
            <person name="Natvig D.O."/>
            <person name="Lalanne C."/>
            <person name="Gautier V."/>
            <person name="Ament-Velasquez S.L."/>
            <person name="Kruys A."/>
            <person name="Hutchinson M.I."/>
            <person name="Powell A.J."/>
            <person name="Barry K."/>
            <person name="Miller A.N."/>
            <person name="Grigoriev I.V."/>
            <person name="Debuchy R."/>
            <person name="Gladieux P."/>
            <person name="Hiltunen Thoren M."/>
            <person name="Johannesson H."/>
        </authorList>
    </citation>
    <scope>NUCLEOTIDE SEQUENCE</scope>
    <source>
        <strain evidence="6">CBS 103.79</strain>
    </source>
</reference>
<keyword evidence="4" id="KW-0560">Oxidoreductase</keyword>
<dbReference type="InterPro" id="IPR002938">
    <property type="entry name" value="FAD-bd"/>
</dbReference>
<name>A0AAN6RPR3_9PEZI</name>
<evidence type="ECO:0000256" key="1">
    <source>
        <dbReference type="ARBA" id="ARBA00007992"/>
    </source>
</evidence>
<sequence length="224" mass="25331">MAQSLSPERNLKVAIIGGGPAGLAAAIALSKRPFVDWKLYEKKPEISEIGNGISIQPNTWRMLEKLGASRHLRNDDFFRPLDGHFLQHRNGRTGTLEAQTDYRKQNTPPHQRHCRAHRAKLQQALLRHVNQSRIRVGRKLVDVVQLDSGRLRIRFDDSFEDEVDLLVGADGIRSVVRQFAFPSHNIGYTGSTCYRTLVRTSVPKRSTDYSCDGHQGQVSSHIQE</sequence>
<dbReference type="GO" id="GO:0071949">
    <property type="term" value="F:FAD binding"/>
    <property type="evidence" value="ECO:0007669"/>
    <property type="project" value="InterPro"/>
</dbReference>
<dbReference type="AlphaFoldDB" id="A0AAN6RPR3"/>
<dbReference type="PANTHER" id="PTHR46720">
    <property type="entry name" value="HYDROXYLASE, PUTATIVE (AFU_ORTHOLOGUE AFUA_3G01460)-RELATED"/>
    <property type="match status" value="1"/>
</dbReference>
<dbReference type="GO" id="GO:0016491">
    <property type="term" value="F:oxidoreductase activity"/>
    <property type="evidence" value="ECO:0007669"/>
    <property type="project" value="UniProtKB-KW"/>
</dbReference>
<dbReference type="Pfam" id="PF01494">
    <property type="entry name" value="FAD_binding_3"/>
    <property type="match status" value="1"/>
</dbReference>
<feature type="domain" description="FAD-binding" evidence="5">
    <location>
        <begin position="11"/>
        <end position="178"/>
    </location>
</feature>
<dbReference type="InterPro" id="IPR036188">
    <property type="entry name" value="FAD/NAD-bd_sf"/>
</dbReference>
<dbReference type="PANTHER" id="PTHR46720:SF3">
    <property type="entry name" value="FAD-BINDING DOMAIN-CONTAINING PROTEIN-RELATED"/>
    <property type="match status" value="1"/>
</dbReference>
<dbReference type="GO" id="GO:0044550">
    <property type="term" value="P:secondary metabolite biosynthetic process"/>
    <property type="evidence" value="ECO:0007669"/>
    <property type="project" value="TreeGrafter"/>
</dbReference>
<organism evidence="6 7">
    <name type="scientific">Staphylotrichum tortipilum</name>
    <dbReference type="NCBI Taxonomy" id="2831512"/>
    <lineage>
        <taxon>Eukaryota</taxon>
        <taxon>Fungi</taxon>
        <taxon>Dikarya</taxon>
        <taxon>Ascomycota</taxon>
        <taxon>Pezizomycotina</taxon>
        <taxon>Sordariomycetes</taxon>
        <taxon>Sordariomycetidae</taxon>
        <taxon>Sordariales</taxon>
        <taxon>Chaetomiaceae</taxon>
        <taxon>Staphylotrichum</taxon>
    </lineage>
</organism>
<dbReference type="InterPro" id="IPR051104">
    <property type="entry name" value="FAD_monoxygenase"/>
</dbReference>
<dbReference type="EMBL" id="MU855965">
    <property type="protein sequence ID" value="KAK3898279.1"/>
    <property type="molecule type" value="Genomic_DNA"/>
</dbReference>
<comment type="similarity">
    <text evidence="1">Belongs to the paxM FAD-dependent monooxygenase family.</text>
</comment>
<reference evidence="6" key="2">
    <citation type="submission" date="2023-05" db="EMBL/GenBank/DDBJ databases">
        <authorList>
            <consortium name="Lawrence Berkeley National Laboratory"/>
            <person name="Steindorff A."/>
            <person name="Hensen N."/>
            <person name="Bonometti L."/>
            <person name="Westerberg I."/>
            <person name="Brannstrom I.O."/>
            <person name="Guillou S."/>
            <person name="Cros-Aarteil S."/>
            <person name="Calhoun S."/>
            <person name="Haridas S."/>
            <person name="Kuo A."/>
            <person name="Mondo S."/>
            <person name="Pangilinan J."/>
            <person name="Riley R."/>
            <person name="Labutti K."/>
            <person name="Andreopoulos B."/>
            <person name="Lipzen A."/>
            <person name="Chen C."/>
            <person name="Yanf M."/>
            <person name="Daum C."/>
            <person name="Ng V."/>
            <person name="Clum A."/>
            <person name="Ohm R."/>
            <person name="Martin F."/>
            <person name="Silar P."/>
            <person name="Natvig D."/>
            <person name="Lalanne C."/>
            <person name="Gautier V."/>
            <person name="Ament-Velasquez S.L."/>
            <person name="Kruys A."/>
            <person name="Hutchinson M.I."/>
            <person name="Powell A.J."/>
            <person name="Barry K."/>
            <person name="Miller A.N."/>
            <person name="Grigoriev I.V."/>
            <person name="Debuchy R."/>
            <person name="Gladieux P."/>
            <person name="Thoren M.H."/>
            <person name="Johannesson H."/>
        </authorList>
    </citation>
    <scope>NUCLEOTIDE SEQUENCE</scope>
    <source>
        <strain evidence="6">CBS 103.79</strain>
    </source>
</reference>
<evidence type="ECO:0000313" key="7">
    <source>
        <dbReference type="Proteomes" id="UP001303889"/>
    </source>
</evidence>
<evidence type="ECO:0000256" key="3">
    <source>
        <dbReference type="ARBA" id="ARBA00022827"/>
    </source>
</evidence>
<keyword evidence="7" id="KW-1185">Reference proteome</keyword>
<evidence type="ECO:0000313" key="6">
    <source>
        <dbReference type="EMBL" id="KAK3898279.1"/>
    </source>
</evidence>
<dbReference type="Proteomes" id="UP001303889">
    <property type="component" value="Unassembled WGS sequence"/>
</dbReference>
<protein>
    <recommendedName>
        <fullName evidence="5">FAD-binding domain-containing protein</fullName>
    </recommendedName>
</protein>